<evidence type="ECO:0008006" key="8">
    <source>
        <dbReference type="Google" id="ProtNLM"/>
    </source>
</evidence>
<dbReference type="Proteomes" id="UP000823674">
    <property type="component" value="Chromosome A03"/>
</dbReference>
<evidence type="ECO:0000256" key="3">
    <source>
        <dbReference type="ARBA" id="ARBA00022741"/>
    </source>
</evidence>
<feature type="compositionally biased region" description="Low complexity" evidence="5">
    <location>
        <begin position="212"/>
        <end position="221"/>
    </location>
</feature>
<evidence type="ECO:0000313" key="6">
    <source>
        <dbReference type="EMBL" id="KAG5406535.1"/>
    </source>
</evidence>
<evidence type="ECO:0000256" key="4">
    <source>
        <dbReference type="ARBA" id="ARBA00022840"/>
    </source>
</evidence>
<dbReference type="InterPro" id="IPR001645">
    <property type="entry name" value="Folylpolyglutamate_synth"/>
</dbReference>
<sequence length="231" mass="25063">MFVSPLHAAFVCSMSRALTKRHDKRRDGHHWNKRRSAGLGGDRDTTNVFESSNLAASVITTIGEERMAALGGSLETIAEAKAGITKHGRPVGLGGPFLAHIKDIIYSKAASLSSPVVLASSIGSGRLVHQSKASPTKMGLGFVSLVTLLYKVKKMINQEVWKLILLRLDPVCNLFSSWLQLLSWLRQGSAAAPKTMRTVVAQAAIFSSMASTQQTQQRSSQPRVNKGHKFV</sequence>
<organism evidence="6 7">
    <name type="scientific">Brassica rapa subsp. trilocularis</name>
    <dbReference type="NCBI Taxonomy" id="1813537"/>
    <lineage>
        <taxon>Eukaryota</taxon>
        <taxon>Viridiplantae</taxon>
        <taxon>Streptophyta</taxon>
        <taxon>Embryophyta</taxon>
        <taxon>Tracheophyta</taxon>
        <taxon>Spermatophyta</taxon>
        <taxon>Magnoliopsida</taxon>
        <taxon>eudicotyledons</taxon>
        <taxon>Gunneridae</taxon>
        <taxon>Pentapetalae</taxon>
        <taxon>rosids</taxon>
        <taxon>malvids</taxon>
        <taxon>Brassicales</taxon>
        <taxon>Brassicaceae</taxon>
        <taxon>Brassiceae</taxon>
        <taxon>Brassica</taxon>
    </lineage>
</organism>
<keyword evidence="7" id="KW-1185">Reference proteome</keyword>
<name>A0ABQ7N6K6_BRACM</name>
<dbReference type="EMBL" id="JADBGQ010000003">
    <property type="protein sequence ID" value="KAG5406535.1"/>
    <property type="molecule type" value="Genomic_DNA"/>
</dbReference>
<evidence type="ECO:0000256" key="5">
    <source>
        <dbReference type="SAM" id="MobiDB-lite"/>
    </source>
</evidence>
<reference evidence="6 7" key="1">
    <citation type="submission" date="2021-03" db="EMBL/GenBank/DDBJ databases">
        <authorList>
            <person name="King G.J."/>
            <person name="Bancroft I."/>
            <person name="Baten A."/>
            <person name="Bloomfield J."/>
            <person name="Borpatragohain P."/>
            <person name="He Z."/>
            <person name="Irish N."/>
            <person name="Irwin J."/>
            <person name="Liu K."/>
            <person name="Mauleon R.P."/>
            <person name="Moore J."/>
            <person name="Morris R."/>
            <person name="Ostergaard L."/>
            <person name="Wang B."/>
            <person name="Wells R."/>
        </authorList>
    </citation>
    <scope>NUCLEOTIDE SEQUENCE [LARGE SCALE GENOMIC DNA]</scope>
    <source>
        <strain evidence="6">R-o-18</strain>
        <tissue evidence="6">Leaf</tissue>
    </source>
</reference>
<dbReference type="PANTHER" id="PTHR11136">
    <property type="entry name" value="FOLYLPOLYGLUTAMATE SYNTHASE-RELATED"/>
    <property type="match status" value="1"/>
</dbReference>
<dbReference type="InterPro" id="IPR036565">
    <property type="entry name" value="Mur-like_cat_sf"/>
</dbReference>
<keyword evidence="3" id="KW-0547">Nucleotide-binding</keyword>
<evidence type="ECO:0000313" key="7">
    <source>
        <dbReference type="Proteomes" id="UP000823674"/>
    </source>
</evidence>
<feature type="region of interest" description="Disordered" evidence="5">
    <location>
        <begin position="21"/>
        <end position="43"/>
    </location>
</feature>
<keyword evidence="2" id="KW-0436">Ligase</keyword>
<accession>A0ABQ7N6K6</accession>
<evidence type="ECO:0000256" key="1">
    <source>
        <dbReference type="ARBA" id="ARBA00008276"/>
    </source>
</evidence>
<comment type="similarity">
    <text evidence="1">Belongs to the folylpolyglutamate synthase family.</text>
</comment>
<dbReference type="SUPFAM" id="SSF53623">
    <property type="entry name" value="MurD-like peptide ligases, catalytic domain"/>
    <property type="match status" value="1"/>
</dbReference>
<keyword evidence="4" id="KW-0067">ATP-binding</keyword>
<protein>
    <recommendedName>
        <fullName evidence="8">Senescence domain-containing protein</fullName>
    </recommendedName>
</protein>
<feature type="region of interest" description="Disordered" evidence="5">
    <location>
        <begin position="212"/>
        <end position="231"/>
    </location>
</feature>
<proteinExistence type="inferred from homology"/>
<dbReference type="Gene3D" id="3.40.1190.10">
    <property type="entry name" value="Mur-like, catalytic domain"/>
    <property type="match status" value="1"/>
</dbReference>
<comment type="caution">
    <text evidence="6">The sequence shown here is derived from an EMBL/GenBank/DDBJ whole genome shotgun (WGS) entry which is preliminary data.</text>
</comment>
<gene>
    <name evidence="6" type="primary">A03p047540.1_BraROA</name>
    <name evidence="6" type="ORF">IGI04_012654</name>
</gene>
<evidence type="ECO:0000256" key="2">
    <source>
        <dbReference type="ARBA" id="ARBA00022598"/>
    </source>
</evidence>
<dbReference type="PANTHER" id="PTHR11136:SF0">
    <property type="entry name" value="DIHYDROFOLATE SYNTHETASE-RELATED"/>
    <property type="match status" value="1"/>
</dbReference>